<feature type="region of interest" description="Disordered" evidence="1">
    <location>
        <begin position="90"/>
        <end position="109"/>
    </location>
</feature>
<protein>
    <submittedName>
        <fullName evidence="3">Uncharacterized protein</fullName>
    </submittedName>
</protein>
<dbReference type="STRING" id="743718.Isova_0439"/>
<evidence type="ECO:0000313" key="3">
    <source>
        <dbReference type="EMBL" id="AEG43236.1"/>
    </source>
</evidence>
<proteinExistence type="predicted"/>
<evidence type="ECO:0000313" key="4">
    <source>
        <dbReference type="Proteomes" id="UP000009236"/>
    </source>
</evidence>
<gene>
    <name evidence="3" type="ordered locus">Isova_0439</name>
</gene>
<dbReference type="KEGG" id="iva:Isova_0439"/>
<dbReference type="AlphaFoldDB" id="F6FU40"/>
<keyword evidence="2" id="KW-0732">Signal</keyword>
<name>F6FU40_ISOV2</name>
<dbReference type="RefSeq" id="WP_013837631.1">
    <property type="nucleotide sequence ID" value="NC_015588.1"/>
</dbReference>
<reference evidence="3 4" key="1">
    <citation type="submission" date="2011-05" db="EMBL/GenBank/DDBJ databases">
        <title>Complete sequence of Isoptericola variabilis 225.</title>
        <authorList>
            <consortium name="US DOE Joint Genome Institute"/>
            <person name="Lucas S."/>
            <person name="Han J."/>
            <person name="Lapidus A."/>
            <person name="Cheng J.-F."/>
            <person name="Goodwin L."/>
            <person name="Pitluck S."/>
            <person name="Peters L."/>
            <person name="Mikhailova N."/>
            <person name="Zeytun A."/>
            <person name="Han C."/>
            <person name="Tapia R."/>
            <person name="Land M."/>
            <person name="Hauser L."/>
            <person name="Kyrpides N."/>
            <person name="Ivanova N."/>
            <person name="Pagani I."/>
            <person name="Siebers A."/>
            <person name="Allgaier M."/>
            <person name="Thelen M."/>
            <person name="Hugenholtz P."/>
            <person name="Gladden J."/>
            <person name="Woyke T."/>
        </authorList>
    </citation>
    <scope>NUCLEOTIDE SEQUENCE [LARGE SCALE GENOMIC DNA]</scope>
    <source>
        <strain evidence="4">225</strain>
    </source>
</reference>
<dbReference type="PROSITE" id="PS51257">
    <property type="entry name" value="PROKAR_LIPOPROTEIN"/>
    <property type="match status" value="1"/>
</dbReference>
<evidence type="ECO:0000256" key="2">
    <source>
        <dbReference type="SAM" id="SignalP"/>
    </source>
</evidence>
<feature type="chain" id="PRO_5038878612" evidence="2">
    <location>
        <begin position="23"/>
        <end position="109"/>
    </location>
</feature>
<feature type="signal peptide" evidence="2">
    <location>
        <begin position="1"/>
        <end position="22"/>
    </location>
</feature>
<dbReference type="Proteomes" id="UP000009236">
    <property type="component" value="Chromosome"/>
</dbReference>
<evidence type="ECO:0000256" key="1">
    <source>
        <dbReference type="SAM" id="MobiDB-lite"/>
    </source>
</evidence>
<keyword evidence="4" id="KW-1185">Reference proteome</keyword>
<accession>F6FU40</accession>
<dbReference type="EMBL" id="CP002810">
    <property type="protein sequence ID" value="AEG43236.1"/>
    <property type="molecule type" value="Genomic_DNA"/>
</dbReference>
<sequence>MRPLGRLLAAAGTAALLVTGCAAEPGPDGPVPELAAVYSSIEDALSAERYDEARRDLRRLVAATESARAAGDLDEARADRVLAAAARLLATLPDPDPRATPDGDAPVAP</sequence>
<organism evidence="4">
    <name type="scientific">Isoptericola variabilis (strain 225)</name>
    <dbReference type="NCBI Taxonomy" id="743718"/>
    <lineage>
        <taxon>Bacteria</taxon>
        <taxon>Bacillati</taxon>
        <taxon>Actinomycetota</taxon>
        <taxon>Actinomycetes</taxon>
        <taxon>Micrococcales</taxon>
        <taxon>Promicromonosporaceae</taxon>
        <taxon>Isoptericola</taxon>
    </lineage>
</organism>
<dbReference type="HOGENOM" id="CLU_2180302_0_0_11"/>